<keyword evidence="1" id="KW-0812">Transmembrane</keyword>
<feature type="transmembrane region" description="Helical" evidence="1">
    <location>
        <begin position="157"/>
        <end position="178"/>
    </location>
</feature>
<feature type="transmembrane region" description="Helical" evidence="1">
    <location>
        <begin position="249"/>
        <end position="269"/>
    </location>
</feature>
<comment type="caution">
    <text evidence="3">The sequence shown here is derived from an EMBL/GenBank/DDBJ whole genome shotgun (WGS) entry which is preliminary data.</text>
</comment>
<keyword evidence="1" id="KW-0472">Membrane</keyword>
<proteinExistence type="predicted"/>
<organism evidence="3 4">
    <name type="scientific">Halobacillus litoralis</name>
    <dbReference type="NCBI Taxonomy" id="45668"/>
    <lineage>
        <taxon>Bacteria</taxon>
        <taxon>Bacillati</taxon>
        <taxon>Bacillota</taxon>
        <taxon>Bacilli</taxon>
        <taxon>Bacillales</taxon>
        <taxon>Bacillaceae</taxon>
        <taxon>Halobacillus</taxon>
    </lineage>
</organism>
<protein>
    <submittedName>
        <fullName evidence="3">DUF1206 domain-containing protein</fullName>
    </submittedName>
</protein>
<reference evidence="3 4" key="1">
    <citation type="submission" date="2019-11" db="EMBL/GenBank/DDBJ databases">
        <title>Genome sequences of 17 halophilic strains isolated from different environments.</title>
        <authorList>
            <person name="Furrow R.E."/>
        </authorList>
    </citation>
    <scope>NUCLEOTIDE SEQUENCE [LARGE SCALE GENOMIC DNA]</scope>
    <source>
        <strain evidence="3 4">22511_23_Filter</strain>
    </source>
</reference>
<gene>
    <name evidence="3" type="ORF">GLW04_15850</name>
</gene>
<feature type="domain" description="DUF1206" evidence="2">
    <location>
        <begin position="208"/>
        <end position="276"/>
    </location>
</feature>
<dbReference type="InterPro" id="IPR009597">
    <property type="entry name" value="DUF1206"/>
</dbReference>
<feature type="transmembrane region" description="Helical" evidence="1">
    <location>
        <begin position="36"/>
        <end position="56"/>
    </location>
</feature>
<feature type="transmembrane region" description="Helical" evidence="1">
    <location>
        <begin position="76"/>
        <end position="94"/>
    </location>
</feature>
<dbReference type="RefSeq" id="WP_160838997.1">
    <property type="nucleotide sequence ID" value="NZ_WMET01000004.1"/>
</dbReference>
<feature type="transmembrane region" description="Helical" evidence="1">
    <location>
        <begin position="114"/>
        <end position="137"/>
    </location>
</feature>
<evidence type="ECO:0000313" key="3">
    <source>
        <dbReference type="EMBL" id="MYL21376.1"/>
    </source>
</evidence>
<evidence type="ECO:0000256" key="1">
    <source>
        <dbReference type="SAM" id="Phobius"/>
    </source>
</evidence>
<name>A0A845DVC5_9BACI</name>
<evidence type="ECO:0000259" key="2">
    <source>
        <dbReference type="Pfam" id="PF06724"/>
    </source>
</evidence>
<dbReference type="AlphaFoldDB" id="A0A845DVC5"/>
<keyword evidence="1" id="KW-1133">Transmembrane helix</keyword>
<sequence>MASTFTSSSNSDAQQTKEEIKPWIRRLARFGFMAKGTVYMLIGLLTFMAVIGVGGGKTTGTSGMFRAVAQVAFGEILLWAVAVGLFAYIIWRLIEAVLDPGNKGSDAKGIITRIAYVVAAAIYGGIAYNAVKIAMNAGSSGGSTEKTMSAKLLSQPFGQWLVGIVGLIIIGYAAYEFYKGASGGFMKSFNIGDMDEHRLKVAKTSGRFGLSARGIVLGLIGFFFIRTAMTSNPDEAKGMDGALSEISQQPFGQILLGTAGLGLILYGIYQIVRGRYIRMNFGAK</sequence>
<evidence type="ECO:0000313" key="4">
    <source>
        <dbReference type="Proteomes" id="UP000460949"/>
    </source>
</evidence>
<feature type="domain" description="DUF1206" evidence="2">
    <location>
        <begin position="30"/>
        <end position="98"/>
    </location>
</feature>
<feature type="domain" description="DUF1206" evidence="2">
    <location>
        <begin position="115"/>
        <end position="181"/>
    </location>
</feature>
<accession>A0A845DVC5</accession>
<feature type="transmembrane region" description="Helical" evidence="1">
    <location>
        <begin position="208"/>
        <end position="229"/>
    </location>
</feature>
<dbReference type="OrthoDB" id="5702018at2"/>
<dbReference type="Proteomes" id="UP000460949">
    <property type="component" value="Unassembled WGS sequence"/>
</dbReference>
<dbReference type="Pfam" id="PF06724">
    <property type="entry name" value="DUF1206"/>
    <property type="match status" value="3"/>
</dbReference>
<dbReference type="EMBL" id="WMET01000004">
    <property type="protein sequence ID" value="MYL21376.1"/>
    <property type="molecule type" value="Genomic_DNA"/>
</dbReference>